<evidence type="ECO:0000313" key="3">
    <source>
        <dbReference type="Proteomes" id="UP000199480"/>
    </source>
</evidence>
<organism evidence="2 3">
    <name type="scientific">Parafannyhessea umbonata</name>
    <dbReference type="NCBI Taxonomy" id="604330"/>
    <lineage>
        <taxon>Bacteria</taxon>
        <taxon>Bacillati</taxon>
        <taxon>Actinomycetota</taxon>
        <taxon>Coriobacteriia</taxon>
        <taxon>Coriobacteriales</taxon>
        <taxon>Atopobiaceae</taxon>
        <taxon>Parafannyhessea</taxon>
    </lineage>
</organism>
<reference evidence="3" key="1">
    <citation type="submission" date="2016-10" db="EMBL/GenBank/DDBJ databases">
        <authorList>
            <person name="Varghese N."/>
            <person name="Submissions S."/>
        </authorList>
    </citation>
    <scope>NUCLEOTIDE SEQUENCE [LARGE SCALE GENOMIC DNA]</scope>
    <source>
        <strain evidence="3">DSM 22620</strain>
    </source>
</reference>
<dbReference type="InterPro" id="IPR000551">
    <property type="entry name" value="MerR-type_HTH_dom"/>
</dbReference>
<dbReference type="GO" id="GO:0003677">
    <property type="term" value="F:DNA binding"/>
    <property type="evidence" value="ECO:0007669"/>
    <property type="project" value="UniProtKB-KW"/>
</dbReference>
<accession>A0A1H1M9I0</accession>
<evidence type="ECO:0000259" key="1">
    <source>
        <dbReference type="Pfam" id="PF13411"/>
    </source>
</evidence>
<dbReference type="Pfam" id="PF13411">
    <property type="entry name" value="MerR_1"/>
    <property type="match status" value="1"/>
</dbReference>
<dbReference type="InterPro" id="IPR009061">
    <property type="entry name" value="DNA-bd_dom_put_sf"/>
</dbReference>
<feature type="domain" description="HTH merR-type" evidence="1">
    <location>
        <begin position="48"/>
        <end position="117"/>
    </location>
</feature>
<dbReference type="SUPFAM" id="SSF46955">
    <property type="entry name" value="Putative DNA-binding domain"/>
    <property type="match status" value="1"/>
</dbReference>
<dbReference type="AlphaFoldDB" id="A0A1H1M9I0"/>
<dbReference type="Proteomes" id="UP000199480">
    <property type="component" value="Chromosome I"/>
</dbReference>
<name>A0A1H1M9I0_9ACTN</name>
<dbReference type="GO" id="GO:0006355">
    <property type="term" value="P:regulation of DNA-templated transcription"/>
    <property type="evidence" value="ECO:0007669"/>
    <property type="project" value="InterPro"/>
</dbReference>
<protein>
    <submittedName>
        <fullName evidence="2">DNA-binding transcriptional regulator, MerR family</fullName>
    </submittedName>
</protein>
<keyword evidence="2" id="KW-0238">DNA-binding</keyword>
<sequence>MSHAQGTKGRFDSNGHCCSTLEQIYWSQGESSMKSRRQRKKLGQAGWKISEVERLTGLSRRDIQRVCYQGEGGIGLLSPKETKWGYRVYSAQDLKVLYAVSLLKERGKTLPQVKREFERVHADVDAILDEQIDLLREEIEKSVSRYHKALALGRAKDRDALERLFRHIVAFELTFAGDDGRDSALDLPEMELLVELMYGPGSYEGIRGLL</sequence>
<proteinExistence type="predicted"/>
<dbReference type="Gene3D" id="1.10.1660.10">
    <property type="match status" value="1"/>
</dbReference>
<dbReference type="EMBL" id="LT629759">
    <property type="protein sequence ID" value="SDR83222.1"/>
    <property type="molecule type" value="Genomic_DNA"/>
</dbReference>
<evidence type="ECO:0000313" key="2">
    <source>
        <dbReference type="EMBL" id="SDR83222.1"/>
    </source>
</evidence>
<gene>
    <name evidence="2" type="ORF">SAMN04489857_1338</name>
</gene>